<evidence type="ECO:0000313" key="2">
    <source>
        <dbReference type="EMBL" id="MBH0777937.1"/>
    </source>
</evidence>
<comment type="caution">
    <text evidence="2">The sequence shown here is derived from an EMBL/GenBank/DDBJ whole genome shotgun (WGS) entry which is preliminary data.</text>
</comment>
<evidence type="ECO:0000313" key="3">
    <source>
        <dbReference type="Proteomes" id="UP000655751"/>
    </source>
</evidence>
<keyword evidence="1" id="KW-0732">Signal</keyword>
<reference evidence="2" key="1">
    <citation type="submission" date="2020-11" db="EMBL/GenBank/DDBJ databases">
        <title>Nocardia NEAU-351.nov., a novel actinomycete isolated from the cow dung.</title>
        <authorList>
            <person name="Zhang X."/>
        </authorList>
    </citation>
    <scope>NUCLEOTIDE SEQUENCE</scope>
    <source>
        <strain evidence="2">NEAU-351</strain>
    </source>
</reference>
<protein>
    <submittedName>
        <fullName evidence="2">Uncharacterized protein</fullName>
    </submittedName>
</protein>
<gene>
    <name evidence="2" type="ORF">IT779_16800</name>
</gene>
<feature type="chain" id="PRO_5038101740" evidence="1">
    <location>
        <begin position="25"/>
        <end position="68"/>
    </location>
</feature>
<dbReference type="EMBL" id="JADMLG010000006">
    <property type="protein sequence ID" value="MBH0777937.1"/>
    <property type="molecule type" value="Genomic_DNA"/>
</dbReference>
<dbReference type="Proteomes" id="UP000655751">
    <property type="component" value="Unassembled WGS sequence"/>
</dbReference>
<dbReference type="RefSeq" id="WP_196150250.1">
    <property type="nucleotide sequence ID" value="NZ_JADMLG010000006.1"/>
</dbReference>
<accession>A0A931N3P1</accession>
<keyword evidence="3" id="KW-1185">Reference proteome</keyword>
<sequence>MKRALFTAACVAAVPLAFAPSAGADASTADEPRPVALNCSQLPSGSASFCVPFNQLLGWLPRSGSGLA</sequence>
<organism evidence="2 3">
    <name type="scientific">Nocardia bovistercoris</name>
    <dbReference type="NCBI Taxonomy" id="2785916"/>
    <lineage>
        <taxon>Bacteria</taxon>
        <taxon>Bacillati</taxon>
        <taxon>Actinomycetota</taxon>
        <taxon>Actinomycetes</taxon>
        <taxon>Mycobacteriales</taxon>
        <taxon>Nocardiaceae</taxon>
        <taxon>Nocardia</taxon>
    </lineage>
</organism>
<dbReference type="AlphaFoldDB" id="A0A931N3P1"/>
<proteinExistence type="predicted"/>
<evidence type="ECO:0000256" key="1">
    <source>
        <dbReference type="SAM" id="SignalP"/>
    </source>
</evidence>
<feature type="signal peptide" evidence="1">
    <location>
        <begin position="1"/>
        <end position="24"/>
    </location>
</feature>
<name>A0A931N3P1_9NOCA</name>